<dbReference type="EMBL" id="QICN01000001">
    <property type="protein sequence ID" value="PXV71389.1"/>
    <property type="molecule type" value="Genomic_DNA"/>
</dbReference>
<accession>A0A318EF12</accession>
<comment type="caution">
    <text evidence="1">The sequence shown here is derived from an EMBL/GenBank/DDBJ whole genome shotgun (WGS) entry which is preliminary data.</text>
</comment>
<evidence type="ECO:0000313" key="1">
    <source>
        <dbReference type="EMBL" id="PXV71389.1"/>
    </source>
</evidence>
<dbReference type="RefSeq" id="WP_146216481.1">
    <property type="nucleotide sequence ID" value="NZ_CAKZQT010000007.1"/>
</dbReference>
<reference evidence="1 2" key="1">
    <citation type="submission" date="2018-04" db="EMBL/GenBank/DDBJ databases">
        <title>Genomic Encyclopedia of Type Strains, Phase IV (KMG-IV): sequencing the most valuable type-strain genomes for metagenomic binning, comparative biology and taxonomic classification.</title>
        <authorList>
            <person name="Goeker M."/>
        </authorList>
    </citation>
    <scope>NUCLEOTIDE SEQUENCE [LARGE SCALE GENOMIC DNA]</scope>
    <source>
        <strain evidence="1 2">DSM 104150</strain>
    </source>
</reference>
<proteinExistence type="predicted"/>
<dbReference type="Proteomes" id="UP000248330">
    <property type="component" value="Unassembled WGS sequence"/>
</dbReference>
<organism evidence="1 2">
    <name type="scientific">Sinimarinibacterium flocculans</name>
    <dbReference type="NCBI Taxonomy" id="985250"/>
    <lineage>
        <taxon>Bacteria</taxon>
        <taxon>Pseudomonadati</taxon>
        <taxon>Pseudomonadota</taxon>
        <taxon>Gammaproteobacteria</taxon>
        <taxon>Nevskiales</taxon>
        <taxon>Nevskiaceae</taxon>
        <taxon>Sinimarinibacterium</taxon>
    </lineage>
</organism>
<dbReference type="CDD" id="cd02116">
    <property type="entry name" value="ACT"/>
    <property type="match status" value="1"/>
</dbReference>
<sequence>MAKGIRRVNKYVLHHRDKPGDGSHLLKTLKKHGINLLALTAFPAASGTSQVELIPEDAAWLEALAKQFGWRLSKKRTGFLAQGKDRAGALVKLAERLGTAGINITQIDAIAAGAERYGAVFWVRPKDVERATLVLGGR</sequence>
<evidence type="ECO:0008006" key="3">
    <source>
        <dbReference type="Google" id="ProtNLM"/>
    </source>
</evidence>
<protein>
    <recommendedName>
        <fullName evidence="3">ACT domain-containing protein</fullName>
    </recommendedName>
</protein>
<dbReference type="AlphaFoldDB" id="A0A318EF12"/>
<name>A0A318EF12_9GAMM</name>
<keyword evidence="2" id="KW-1185">Reference proteome</keyword>
<gene>
    <name evidence="1" type="ORF">C8D93_101435</name>
</gene>
<evidence type="ECO:0000313" key="2">
    <source>
        <dbReference type="Proteomes" id="UP000248330"/>
    </source>
</evidence>
<dbReference type="Gene3D" id="3.30.2130.10">
    <property type="entry name" value="VC0802-like"/>
    <property type="match status" value="1"/>
</dbReference>
<dbReference type="OrthoDB" id="7060520at2"/>